<sequence length="259" mass="28359">MSSSSSQSQTQTATHKAPTASEIHHALLRPAILQILRAQGYYSSTAGTVDALTELAGSYISAIAQQTAHRAALNNELSLSPTIVDVRMGLEDCGALCPQRDFSVQELRGEEDTRGVDEFIRWAKGRKNQRIRKVAGLHRPVVVGEEGEVEEERETDYLSVLKKKHNRSDQDSKYAGTILGRGIEHGEVNVEGGDVDSLQTWAKTRLDAAVRSPEEEKRQRELERSQRDGTAGDDADSRPPSSGLSSLADDDIEMMDMGA</sequence>
<evidence type="ECO:0000313" key="8">
    <source>
        <dbReference type="Proteomes" id="UP000012174"/>
    </source>
</evidence>
<dbReference type="EMBL" id="KB705546">
    <property type="protein sequence ID" value="EMR72009.1"/>
    <property type="molecule type" value="Genomic_DNA"/>
</dbReference>
<dbReference type="CDD" id="cd00076">
    <property type="entry name" value="HFD_SF"/>
    <property type="match status" value="1"/>
</dbReference>
<evidence type="ECO:0000256" key="3">
    <source>
        <dbReference type="ARBA" id="ARBA00023163"/>
    </source>
</evidence>
<dbReference type="HOGENOM" id="CLU_064111_0_0_1"/>
<dbReference type="Proteomes" id="UP000012174">
    <property type="component" value="Unassembled WGS sequence"/>
</dbReference>
<evidence type="ECO:0000256" key="2">
    <source>
        <dbReference type="ARBA" id="ARBA00023015"/>
    </source>
</evidence>
<dbReference type="Pfam" id="PF07524">
    <property type="entry name" value="Bromo_TP"/>
    <property type="match status" value="1"/>
</dbReference>
<dbReference type="KEGG" id="ela:UCREL1_947"/>
<keyword evidence="2" id="KW-0805">Transcription regulation</keyword>
<evidence type="ECO:0000313" key="7">
    <source>
        <dbReference type="EMBL" id="EMR72009.1"/>
    </source>
</evidence>
<evidence type="ECO:0000256" key="1">
    <source>
        <dbReference type="ARBA" id="ARBA00004123"/>
    </source>
</evidence>
<dbReference type="AlphaFoldDB" id="M7SZF8"/>
<name>M7SZF8_EUTLA</name>
<dbReference type="OMA" id="EWEEDWQ"/>
<feature type="compositionally biased region" description="Basic and acidic residues" evidence="5">
    <location>
        <begin position="206"/>
        <end position="227"/>
    </location>
</feature>
<evidence type="ECO:0000259" key="6">
    <source>
        <dbReference type="SMART" id="SM00576"/>
    </source>
</evidence>
<reference evidence="8" key="1">
    <citation type="journal article" date="2013" name="Genome Announc.">
        <title>Draft genome sequence of the grapevine dieback fungus Eutypa lata UCR-EL1.</title>
        <authorList>
            <person name="Blanco-Ulate B."/>
            <person name="Rolshausen P.E."/>
            <person name="Cantu D."/>
        </authorList>
    </citation>
    <scope>NUCLEOTIDE SEQUENCE [LARGE SCALE GENOMIC DNA]</scope>
    <source>
        <strain evidence="8">UCR-EL1</strain>
    </source>
</reference>
<evidence type="ECO:0000256" key="4">
    <source>
        <dbReference type="ARBA" id="ARBA00023242"/>
    </source>
</evidence>
<dbReference type="InterPro" id="IPR006565">
    <property type="entry name" value="BTP"/>
</dbReference>
<dbReference type="Gene3D" id="1.10.20.10">
    <property type="entry name" value="Histone, subunit A"/>
    <property type="match status" value="1"/>
</dbReference>
<protein>
    <submittedName>
        <fullName evidence="7">Putative bromodomain associated domain protein</fullName>
    </submittedName>
</protein>
<feature type="domain" description="Bromodomain associated" evidence="6">
    <location>
        <begin position="21"/>
        <end position="99"/>
    </location>
</feature>
<organism evidence="7 8">
    <name type="scientific">Eutypa lata (strain UCR-EL1)</name>
    <name type="common">Grapevine dieback disease fungus</name>
    <name type="synonym">Eutypa armeniacae</name>
    <dbReference type="NCBI Taxonomy" id="1287681"/>
    <lineage>
        <taxon>Eukaryota</taxon>
        <taxon>Fungi</taxon>
        <taxon>Dikarya</taxon>
        <taxon>Ascomycota</taxon>
        <taxon>Pezizomycotina</taxon>
        <taxon>Sordariomycetes</taxon>
        <taxon>Xylariomycetidae</taxon>
        <taxon>Xylariales</taxon>
        <taxon>Diatrypaceae</taxon>
        <taxon>Eutypa</taxon>
    </lineage>
</organism>
<accession>M7SZF8</accession>
<comment type="subcellular location">
    <subcellularLocation>
        <location evidence="1">Nucleus</location>
    </subcellularLocation>
</comment>
<dbReference type="eggNOG" id="ENOG502S96D">
    <property type="taxonomic scope" value="Eukaryota"/>
</dbReference>
<proteinExistence type="predicted"/>
<evidence type="ECO:0000256" key="5">
    <source>
        <dbReference type="SAM" id="MobiDB-lite"/>
    </source>
</evidence>
<feature type="compositionally biased region" description="Acidic residues" evidence="5">
    <location>
        <begin position="248"/>
        <end position="259"/>
    </location>
</feature>
<keyword evidence="8" id="KW-1185">Reference proteome</keyword>
<feature type="region of interest" description="Disordered" evidence="5">
    <location>
        <begin position="1"/>
        <end position="20"/>
    </location>
</feature>
<keyword evidence="3" id="KW-0804">Transcription</keyword>
<dbReference type="STRING" id="1287681.M7SZF8"/>
<dbReference type="GO" id="GO:0046982">
    <property type="term" value="F:protein heterodimerization activity"/>
    <property type="evidence" value="ECO:0007669"/>
    <property type="project" value="InterPro"/>
</dbReference>
<keyword evidence="4" id="KW-0539">Nucleus</keyword>
<dbReference type="GO" id="GO:0005634">
    <property type="term" value="C:nucleus"/>
    <property type="evidence" value="ECO:0007669"/>
    <property type="project" value="UniProtKB-SubCell"/>
</dbReference>
<gene>
    <name evidence="7" type="ORF">UCREL1_947</name>
</gene>
<feature type="compositionally biased region" description="Low complexity" evidence="5">
    <location>
        <begin position="1"/>
        <end position="12"/>
    </location>
</feature>
<dbReference type="InterPro" id="IPR009072">
    <property type="entry name" value="Histone-fold"/>
</dbReference>
<dbReference type="OrthoDB" id="5402929at2759"/>
<feature type="region of interest" description="Disordered" evidence="5">
    <location>
        <begin position="206"/>
        <end position="259"/>
    </location>
</feature>
<dbReference type="SMART" id="SM00576">
    <property type="entry name" value="BTP"/>
    <property type="match status" value="1"/>
</dbReference>